<dbReference type="Proteomes" id="UP000887159">
    <property type="component" value="Unassembled WGS sequence"/>
</dbReference>
<sequence length="129" mass="14818">MCQTNRQFSFILTKIGNGEQLDEMEITPSLVFVLWKKLKQDVLKKMSLIDTNGMPYQTIYVNNIYYMITTNTDVTDGLANSADGKLVQVEKNHEVLVKTKWLEFPDLPQQGGKLRPQKTIPPYFYKIAG</sequence>
<dbReference type="EMBL" id="BMAU01021314">
    <property type="protein sequence ID" value="GFY12473.1"/>
    <property type="molecule type" value="Genomic_DNA"/>
</dbReference>
<reference evidence="1" key="1">
    <citation type="submission" date="2020-08" db="EMBL/GenBank/DDBJ databases">
        <title>Multicomponent nature underlies the extraordinary mechanical properties of spider dragline silk.</title>
        <authorList>
            <person name="Kono N."/>
            <person name="Nakamura H."/>
            <person name="Mori M."/>
            <person name="Yoshida Y."/>
            <person name="Ohtoshi R."/>
            <person name="Malay A.D."/>
            <person name="Moran D.A.P."/>
            <person name="Tomita M."/>
            <person name="Numata K."/>
            <person name="Arakawa K."/>
        </authorList>
    </citation>
    <scope>NUCLEOTIDE SEQUENCE</scope>
</reference>
<dbReference type="AlphaFoldDB" id="A0A8X6VLM1"/>
<protein>
    <submittedName>
        <fullName evidence="1">Uncharacterized protein</fullName>
    </submittedName>
</protein>
<gene>
    <name evidence="1" type="ORF">TNCV_1798951</name>
</gene>
<accession>A0A8X6VLM1</accession>
<evidence type="ECO:0000313" key="1">
    <source>
        <dbReference type="EMBL" id="GFY12473.1"/>
    </source>
</evidence>
<organism evidence="1 2">
    <name type="scientific">Trichonephila clavipes</name>
    <name type="common">Golden silk orbweaver</name>
    <name type="synonym">Nephila clavipes</name>
    <dbReference type="NCBI Taxonomy" id="2585209"/>
    <lineage>
        <taxon>Eukaryota</taxon>
        <taxon>Metazoa</taxon>
        <taxon>Ecdysozoa</taxon>
        <taxon>Arthropoda</taxon>
        <taxon>Chelicerata</taxon>
        <taxon>Arachnida</taxon>
        <taxon>Araneae</taxon>
        <taxon>Araneomorphae</taxon>
        <taxon>Entelegynae</taxon>
        <taxon>Araneoidea</taxon>
        <taxon>Nephilidae</taxon>
        <taxon>Trichonephila</taxon>
    </lineage>
</organism>
<keyword evidence="2" id="KW-1185">Reference proteome</keyword>
<evidence type="ECO:0000313" key="2">
    <source>
        <dbReference type="Proteomes" id="UP000887159"/>
    </source>
</evidence>
<proteinExistence type="predicted"/>
<name>A0A8X6VLM1_TRICX</name>
<comment type="caution">
    <text evidence="1">The sequence shown here is derived from an EMBL/GenBank/DDBJ whole genome shotgun (WGS) entry which is preliminary data.</text>
</comment>